<dbReference type="RefSeq" id="WP_253770939.1">
    <property type="nucleotide sequence ID" value="NZ_JAMTCK010000005.1"/>
</dbReference>
<dbReference type="GO" id="GO:0003824">
    <property type="term" value="F:catalytic activity"/>
    <property type="evidence" value="ECO:0007669"/>
    <property type="project" value="UniProtKB-ARBA"/>
</dbReference>
<dbReference type="PANTHER" id="PTHR43433">
    <property type="entry name" value="HYDROLASE, ALPHA/BETA FOLD FAMILY PROTEIN"/>
    <property type="match status" value="1"/>
</dbReference>
<feature type="region of interest" description="Disordered" evidence="1">
    <location>
        <begin position="357"/>
        <end position="378"/>
    </location>
</feature>
<dbReference type="Gene3D" id="3.40.50.1820">
    <property type="entry name" value="alpha/beta hydrolase"/>
    <property type="match status" value="1"/>
</dbReference>
<comment type="caution">
    <text evidence="3">The sequence shown here is derived from an EMBL/GenBank/DDBJ whole genome shotgun (WGS) entry which is preliminary data.</text>
</comment>
<organism evidence="3 4">
    <name type="scientific">Goodfellowiella coeruleoviolacea</name>
    <dbReference type="NCBI Taxonomy" id="334858"/>
    <lineage>
        <taxon>Bacteria</taxon>
        <taxon>Bacillati</taxon>
        <taxon>Actinomycetota</taxon>
        <taxon>Actinomycetes</taxon>
        <taxon>Pseudonocardiales</taxon>
        <taxon>Pseudonocardiaceae</taxon>
        <taxon>Goodfellowiella</taxon>
    </lineage>
</organism>
<dbReference type="Pfam" id="PF12697">
    <property type="entry name" value="Abhydrolase_6"/>
    <property type="match status" value="1"/>
</dbReference>
<proteinExistence type="predicted"/>
<protein>
    <submittedName>
        <fullName evidence="3">Pimeloyl-ACP methyl ester carboxylesterase</fullName>
    </submittedName>
</protein>
<evidence type="ECO:0000313" key="4">
    <source>
        <dbReference type="Proteomes" id="UP001206128"/>
    </source>
</evidence>
<dbReference type="AlphaFoldDB" id="A0AAE3GGP3"/>
<feature type="region of interest" description="Disordered" evidence="1">
    <location>
        <begin position="30"/>
        <end position="72"/>
    </location>
</feature>
<dbReference type="EMBL" id="JAMTCK010000005">
    <property type="protein sequence ID" value="MCP2165793.1"/>
    <property type="molecule type" value="Genomic_DNA"/>
</dbReference>
<gene>
    <name evidence="3" type="ORF">LX83_002651</name>
</gene>
<dbReference type="SUPFAM" id="SSF53474">
    <property type="entry name" value="alpha/beta-Hydrolases"/>
    <property type="match status" value="1"/>
</dbReference>
<dbReference type="InterPro" id="IPR050471">
    <property type="entry name" value="AB_hydrolase"/>
</dbReference>
<reference evidence="3" key="1">
    <citation type="submission" date="2022-06" db="EMBL/GenBank/DDBJ databases">
        <title>Genomic Encyclopedia of Archaeal and Bacterial Type Strains, Phase II (KMG-II): from individual species to whole genera.</title>
        <authorList>
            <person name="Goeker M."/>
        </authorList>
    </citation>
    <scope>NUCLEOTIDE SEQUENCE</scope>
    <source>
        <strain evidence="3">DSM 43935</strain>
    </source>
</reference>
<dbReference type="Proteomes" id="UP001206128">
    <property type="component" value="Unassembled WGS sequence"/>
</dbReference>
<dbReference type="PANTHER" id="PTHR43433:SF5">
    <property type="entry name" value="AB HYDROLASE-1 DOMAIN-CONTAINING PROTEIN"/>
    <property type="match status" value="1"/>
</dbReference>
<name>A0AAE3GGP3_9PSEU</name>
<accession>A0AAE3GGP3</accession>
<feature type="compositionally biased region" description="Basic and acidic residues" evidence="1">
    <location>
        <begin position="38"/>
        <end position="47"/>
    </location>
</feature>
<evidence type="ECO:0000259" key="2">
    <source>
        <dbReference type="Pfam" id="PF12697"/>
    </source>
</evidence>
<evidence type="ECO:0000256" key="1">
    <source>
        <dbReference type="SAM" id="MobiDB-lite"/>
    </source>
</evidence>
<feature type="domain" description="AB hydrolase-1" evidence="2">
    <location>
        <begin position="84"/>
        <end position="341"/>
    </location>
</feature>
<evidence type="ECO:0000313" key="3">
    <source>
        <dbReference type="EMBL" id="MCP2165793.1"/>
    </source>
</evidence>
<keyword evidence="4" id="KW-1185">Reference proteome</keyword>
<sequence>MRPVWKAVSWAGGVLGAAVTGAAVGVAAHSARGAARRRQADDTDFGRRPALPPSRESTVAADDGLPLSVEEVDPRDGGAAELTVVLVHGFALDRRCWGFQRASLAELTGPRVRQVLFDLRGHGRSGRASAESSTIEQLARDLDAVLRAVAPTGPLVLVGHSMGGMTIMALAEQRPDLFDDRVRGVAFIGTSAGQVGGSGLPRMVLSRRNPVPLALGRLASLQPVLVEGARRAGGQLAWSLVRRLAFGDRSVDPALVDLVDDMIDSTSVRVLTDFLETLGTHDRLLALAELRRCELLVLGGDADRLTPFSHSETMAEQLPEATLVRVAGAGHLVMLEQADTVTEHLVALIRRCAPEGDTGVDGSDTTKDEDGQACQQQA</sequence>
<dbReference type="InterPro" id="IPR029058">
    <property type="entry name" value="AB_hydrolase_fold"/>
</dbReference>
<dbReference type="InterPro" id="IPR000073">
    <property type="entry name" value="AB_hydrolase_1"/>
</dbReference>